<evidence type="ECO:0000256" key="1">
    <source>
        <dbReference type="ARBA" id="ARBA00004323"/>
    </source>
</evidence>
<evidence type="ECO:0000256" key="9">
    <source>
        <dbReference type="ARBA" id="ARBA00023136"/>
    </source>
</evidence>
<keyword evidence="13" id="KW-1185">Reference proteome</keyword>
<dbReference type="RefSeq" id="XP_037143626.1">
    <property type="nucleotide sequence ID" value="XM_037287731.1"/>
</dbReference>
<keyword evidence="6" id="KW-0735">Signal-anchor</keyword>
<accession>A0A7H9AZV4</accession>
<dbReference type="KEGG" id="zmk:HG535_0C02500"/>
<dbReference type="InterPro" id="IPR029044">
    <property type="entry name" value="Nucleotide-diphossugar_trans"/>
</dbReference>
<dbReference type="Proteomes" id="UP000509704">
    <property type="component" value="Chromosome 3"/>
</dbReference>
<evidence type="ECO:0000256" key="5">
    <source>
        <dbReference type="ARBA" id="ARBA00022692"/>
    </source>
</evidence>
<dbReference type="InterPro" id="IPR022751">
    <property type="entry name" value="Alpha_mannosyltransferase"/>
</dbReference>
<comment type="similarity">
    <text evidence="3">Belongs to the MNN1/MNT family.</text>
</comment>
<sequence length="604" mass="68851">MAVITRRYGKALKLSLFFLVVCVVFLFTSEYMEDSVSEYRDYLRNSLAKAKGTDLKESSQDTGNGDHSMEPTAEDNGKILAQKASETSQKLKNFYEEVFRFIEAYSPQGATAKKYRKACRLKGDIGFRPENYAEWSALTEESLSNCLEVSREEASMLKQSHASYVDAVSTLVLPKDSYKGKGIVTVGGGRFSIMALLIIKTLRKLNTQLPVEVFIPPNDEGETDFCENVLPKLNAKCIHLSDTLPKSTLDSFEFNGYQFKSLSLISSSFEDVLFLDADNFPVKSLNHIFDQEPYKSTGFVLWPDYWRRTTQPIYYDIADIPITKKRTRNCFDDLTPTQVYTRNINDLSDIPFHDLAGTIPDVSTESGQLMINKSTHLPTILLALYYNVNGPKWFYPMFSQKAAGEGDKETFLAAATFYGLHFYQVKTVVGAEGYHQPNNEGFRGVAMLQHDFSQDYQLYQKAAKAILTKYGSSGRISYDKKYSLDAFYKTYFDGDLVDRADVMFAHSNAPKFEPYGLWKGNELVYDGKHVRSFTALKKINNYDIELENFREMDTEICKNRIKFKYLIESLKDEKEWKSMCAYVSERLLFLESTHQEAIGSGTSQ</sequence>
<feature type="region of interest" description="Disordered" evidence="11">
    <location>
        <begin position="53"/>
        <end position="73"/>
    </location>
</feature>
<keyword evidence="5" id="KW-0812">Transmembrane</keyword>
<proteinExistence type="inferred from homology"/>
<organism evidence="12 13">
    <name type="scientific">Zygotorulaspora mrakii</name>
    <name type="common">Zygosaccharomyces mrakii</name>
    <dbReference type="NCBI Taxonomy" id="42260"/>
    <lineage>
        <taxon>Eukaryota</taxon>
        <taxon>Fungi</taxon>
        <taxon>Dikarya</taxon>
        <taxon>Ascomycota</taxon>
        <taxon>Saccharomycotina</taxon>
        <taxon>Saccharomycetes</taxon>
        <taxon>Saccharomycetales</taxon>
        <taxon>Saccharomycetaceae</taxon>
        <taxon>Zygotorulaspora</taxon>
    </lineage>
</organism>
<evidence type="ECO:0000256" key="6">
    <source>
        <dbReference type="ARBA" id="ARBA00022968"/>
    </source>
</evidence>
<reference evidence="12 13" key="1">
    <citation type="submission" date="2020-07" db="EMBL/GenBank/DDBJ databases">
        <title>The yeast mating-type switching endonuclease HO is a domesticated member of an unorthodox homing genetic element family.</title>
        <authorList>
            <person name="Coughlan A.Y."/>
            <person name="Lombardi L."/>
            <person name="Braun-Galleani S."/>
            <person name="Martos A.R."/>
            <person name="Galeote V."/>
            <person name="Bigey F."/>
            <person name="Dequin S."/>
            <person name="Byrne K.P."/>
            <person name="Wolfe K.H."/>
        </authorList>
    </citation>
    <scope>NUCLEOTIDE SEQUENCE [LARGE SCALE GENOMIC DNA]</scope>
    <source>
        <strain evidence="12 13">NRRL Y-6702</strain>
    </source>
</reference>
<protein>
    <recommendedName>
        <fullName evidence="14">Alpha-1,2-mannosyltransferase MNN2</fullName>
    </recommendedName>
</protein>
<dbReference type="PANTHER" id="PTHR31646:SF1">
    <property type="entry name" value="ALPHA-1,2-MANNOSYLTRANSFERASE MNN2"/>
    <property type="match status" value="1"/>
</dbReference>
<evidence type="ECO:0000256" key="4">
    <source>
        <dbReference type="ARBA" id="ARBA00022679"/>
    </source>
</evidence>
<comment type="pathway">
    <text evidence="2">Protein modification; protein glycosylation.</text>
</comment>
<dbReference type="GO" id="GO:0046354">
    <property type="term" value="P:mannan biosynthetic process"/>
    <property type="evidence" value="ECO:0007669"/>
    <property type="project" value="TreeGrafter"/>
</dbReference>
<dbReference type="AlphaFoldDB" id="A0A7H9AZV4"/>
<dbReference type="FunFam" id="3.90.550.10:FF:000177">
    <property type="entry name" value="MNN5p Alpha-1,2-mannosyltransferase"/>
    <property type="match status" value="1"/>
</dbReference>
<dbReference type="GO" id="GO:0000139">
    <property type="term" value="C:Golgi membrane"/>
    <property type="evidence" value="ECO:0007669"/>
    <property type="project" value="UniProtKB-SubCell"/>
</dbReference>
<dbReference type="SUPFAM" id="SSF53448">
    <property type="entry name" value="Nucleotide-diphospho-sugar transferases"/>
    <property type="match status" value="1"/>
</dbReference>
<keyword evidence="10" id="KW-0325">Glycoprotein</keyword>
<dbReference type="Pfam" id="PF11051">
    <property type="entry name" value="Mannosyl_trans3"/>
    <property type="match status" value="1"/>
</dbReference>
<keyword evidence="8" id="KW-0333">Golgi apparatus</keyword>
<evidence type="ECO:0000313" key="13">
    <source>
        <dbReference type="Proteomes" id="UP000509704"/>
    </source>
</evidence>
<evidence type="ECO:0000313" key="12">
    <source>
        <dbReference type="EMBL" id="QLG71898.1"/>
    </source>
</evidence>
<comment type="subcellular location">
    <subcellularLocation>
        <location evidence="1">Golgi apparatus membrane</location>
        <topology evidence="1">Single-pass type II membrane protein</topology>
    </subcellularLocation>
</comment>
<evidence type="ECO:0000256" key="8">
    <source>
        <dbReference type="ARBA" id="ARBA00023034"/>
    </source>
</evidence>
<evidence type="ECO:0000256" key="3">
    <source>
        <dbReference type="ARBA" id="ARBA00009105"/>
    </source>
</evidence>
<dbReference type="OrthoDB" id="430354at2759"/>
<gene>
    <name evidence="12" type="ORF">HG535_0C02500</name>
</gene>
<evidence type="ECO:0000256" key="2">
    <source>
        <dbReference type="ARBA" id="ARBA00004922"/>
    </source>
</evidence>
<keyword evidence="4" id="KW-0808">Transferase</keyword>
<evidence type="ECO:0008006" key="14">
    <source>
        <dbReference type="Google" id="ProtNLM"/>
    </source>
</evidence>
<name>A0A7H9AZV4_ZYGMR</name>
<evidence type="ECO:0000256" key="10">
    <source>
        <dbReference type="ARBA" id="ARBA00023180"/>
    </source>
</evidence>
<evidence type="ECO:0000256" key="7">
    <source>
        <dbReference type="ARBA" id="ARBA00022989"/>
    </source>
</evidence>
<dbReference type="EMBL" id="CP058606">
    <property type="protein sequence ID" value="QLG71898.1"/>
    <property type="molecule type" value="Genomic_DNA"/>
</dbReference>
<dbReference type="PANTHER" id="PTHR31646">
    <property type="entry name" value="ALPHA-1,2-MANNOSYLTRANSFERASE MNN2"/>
    <property type="match status" value="1"/>
</dbReference>
<evidence type="ECO:0000256" key="11">
    <source>
        <dbReference type="SAM" id="MobiDB-lite"/>
    </source>
</evidence>
<keyword evidence="7" id="KW-1133">Transmembrane helix</keyword>
<keyword evidence="9" id="KW-0472">Membrane</keyword>
<dbReference type="GO" id="GO:0000026">
    <property type="term" value="F:alpha-1,2-mannosyltransferase activity"/>
    <property type="evidence" value="ECO:0007669"/>
    <property type="project" value="TreeGrafter"/>
</dbReference>
<dbReference type="GeneID" id="59235595"/>